<dbReference type="EMBL" id="JAWDGP010001129">
    <property type="protein sequence ID" value="KAK3794326.1"/>
    <property type="molecule type" value="Genomic_DNA"/>
</dbReference>
<proteinExistence type="predicted"/>
<comment type="caution">
    <text evidence="1">The sequence shown here is derived from an EMBL/GenBank/DDBJ whole genome shotgun (WGS) entry which is preliminary data.</text>
</comment>
<evidence type="ECO:0000313" key="2">
    <source>
        <dbReference type="Proteomes" id="UP001283361"/>
    </source>
</evidence>
<name>A0AAE1E4V6_9GAST</name>
<gene>
    <name evidence="1" type="ORF">RRG08_060996</name>
</gene>
<dbReference type="Proteomes" id="UP001283361">
    <property type="component" value="Unassembled WGS sequence"/>
</dbReference>
<evidence type="ECO:0000313" key="1">
    <source>
        <dbReference type="EMBL" id="KAK3794326.1"/>
    </source>
</evidence>
<keyword evidence="2" id="KW-1185">Reference proteome</keyword>
<sequence>MGWAGQTATSQDPSCCAVSLLRGWPEKTSLLDGVDLTWPSPAREGRWTRLRYQPSIIFVAAHVIRVIPSSTGPDKHVLFLSQGDNEYPCKVIELACASYFKRWIASC</sequence>
<accession>A0AAE1E4V6</accession>
<organism evidence="1 2">
    <name type="scientific">Elysia crispata</name>
    <name type="common">lettuce slug</name>
    <dbReference type="NCBI Taxonomy" id="231223"/>
    <lineage>
        <taxon>Eukaryota</taxon>
        <taxon>Metazoa</taxon>
        <taxon>Spiralia</taxon>
        <taxon>Lophotrochozoa</taxon>
        <taxon>Mollusca</taxon>
        <taxon>Gastropoda</taxon>
        <taxon>Heterobranchia</taxon>
        <taxon>Euthyneura</taxon>
        <taxon>Panpulmonata</taxon>
        <taxon>Sacoglossa</taxon>
        <taxon>Placobranchoidea</taxon>
        <taxon>Plakobranchidae</taxon>
        <taxon>Elysia</taxon>
    </lineage>
</organism>
<protein>
    <submittedName>
        <fullName evidence="1">Uncharacterized protein</fullName>
    </submittedName>
</protein>
<dbReference type="AlphaFoldDB" id="A0AAE1E4V6"/>
<reference evidence="1" key="1">
    <citation type="journal article" date="2023" name="G3 (Bethesda)">
        <title>A reference genome for the long-term kleptoplast-retaining sea slug Elysia crispata morphotype clarki.</title>
        <authorList>
            <person name="Eastman K.E."/>
            <person name="Pendleton A.L."/>
            <person name="Shaikh M.A."/>
            <person name="Suttiyut T."/>
            <person name="Ogas R."/>
            <person name="Tomko P."/>
            <person name="Gavelis G."/>
            <person name="Widhalm J.R."/>
            <person name="Wisecaver J.H."/>
        </authorList>
    </citation>
    <scope>NUCLEOTIDE SEQUENCE</scope>
    <source>
        <strain evidence="1">ECLA1</strain>
    </source>
</reference>